<keyword evidence="1" id="KW-0472">Membrane</keyword>
<protein>
    <submittedName>
        <fullName evidence="2">Uncharacterized protein</fullName>
    </submittedName>
</protein>
<keyword evidence="3" id="KW-1185">Reference proteome</keyword>
<feature type="transmembrane region" description="Helical" evidence="1">
    <location>
        <begin position="12"/>
        <end position="30"/>
    </location>
</feature>
<dbReference type="EMBL" id="FQXG01000003">
    <property type="protein sequence ID" value="SHH47996.1"/>
    <property type="molecule type" value="Genomic_DNA"/>
</dbReference>
<feature type="transmembrane region" description="Helical" evidence="1">
    <location>
        <begin position="70"/>
        <end position="90"/>
    </location>
</feature>
<evidence type="ECO:0000313" key="3">
    <source>
        <dbReference type="Proteomes" id="UP000184268"/>
    </source>
</evidence>
<dbReference type="AlphaFoldDB" id="A0A1M5TBD6"/>
<gene>
    <name evidence="2" type="ORF">SAMN02745129_2069</name>
</gene>
<sequence>MQNWNKPARWWACRTLSVVLVIIGLVLLYYPSAVASLQSTAVNMLYYHIAQGGSYGDAIEVVDMILSTSIPSTGISIMCLVLAICSYLLAEP</sequence>
<name>A0A1M5TBD6_9GAMM</name>
<reference evidence="2 3" key="1">
    <citation type="submission" date="2016-11" db="EMBL/GenBank/DDBJ databases">
        <authorList>
            <person name="Jaros S."/>
            <person name="Januszkiewicz K."/>
            <person name="Wedrychowicz H."/>
        </authorList>
    </citation>
    <scope>NUCLEOTIDE SEQUENCE [LARGE SCALE GENOMIC DNA]</scope>
    <source>
        <strain evidence="2 3">DSM 16917</strain>
    </source>
</reference>
<evidence type="ECO:0000256" key="1">
    <source>
        <dbReference type="SAM" id="Phobius"/>
    </source>
</evidence>
<accession>A0A1M5TBD6</accession>
<dbReference type="RefSeq" id="WP_143165576.1">
    <property type="nucleotide sequence ID" value="NZ_FQXG01000003.1"/>
</dbReference>
<keyword evidence="1" id="KW-0812">Transmembrane</keyword>
<keyword evidence="1" id="KW-1133">Transmembrane helix</keyword>
<proteinExistence type="predicted"/>
<evidence type="ECO:0000313" key="2">
    <source>
        <dbReference type="EMBL" id="SHH47996.1"/>
    </source>
</evidence>
<organism evidence="2 3">
    <name type="scientific">Ferrimonas marina</name>
    <dbReference type="NCBI Taxonomy" id="299255"/>
    <lineage>
        <taxon>Bacteria</taxon>
        <taxon>Pseudomonadati</taxon>
        <taxon>Pseudomonadota</taxon>
        <taxon>Gammaproteobacteria</taxon>
        <taxon>Alteromonadales</taxon>
        <taxon>Ferrimonadaceae</taxon>
        <taxon>Ferrimonas</taxon>
    </lineage>
</organism>
<dbReference type="Proteomes" id="UP000184268">
    <property type="component" value="Unassembled WGS sequence"/>
</dbReference>